<dbReference type="AlphaFoldDB" id="A0A494W9U6"/>
<evidence type="ECO:0008006" key="6">
    <source>
        <dbReference type="Google" id="ProtNLM"/>
    </source>
</evidence>
<accession>A0A494W9U6</accession>
<dbReference type="Proteomes" id="UP000279959">
    <property type="component" value="Chromosome"/>
</dbReference>
<reference evidence="4 5" key="1">
    <citation type="submission" date="2018-05" db="EMBL/GenBank/DDBJ databases">
        <title>Complete Genome Sequence of the Nonylphenol-Degrading Bacterium Sphingobium amiense DSM 16289T.</title>
        <authorList>
            <person name="Ootsuka M."/>
            <person name="Nishizawa T."/>
            <person name="Ohta H."/>
        </authorList>
    </citation>
    <scope>NUCLEOTIDE SEQUENCE [LARGE SCALE GENOMIC DNA]</scope>
    <source>
        <strain evidence="4 5">DSM 16289</strain>
    </source>
</reference>
<dbReference type="EMBL" id="AP018664">
    <property type="protein sequence ID" value="BBD97182.1"/>
    <property type="molecule type" value="Genomic_DNA"/>
</dbReference>
<evidence type="ECO:0000256" key="1">
    <source>
        <dbReference type="SAM" id="MobiDB-lite"/>
    </source>
</evidence>
<dbReference type="KEGG" id="sami:SAMIE_1006830"/>
<dbReference type="InterPro" id="IPR054278">
    <property type="entry name" value="DUF7012"/>
</dbReference>
<organism evidence="4 5">
    <name type="scientific">Sphingobium amiense</name>
    <dbReference type="NCBI Taxonomy" id="135719"/>
    <lineage>
        <taxon>Bacteria</taxon>
        <taxon>Pseudomonadati</taxon>
        <taxon>Pseudomonadota</taxon>
        <taxon>Alphaproteobacteria</taxon>
        <taxon>Sphingomonadales</taxon>
        <taxon>Sphingomonadaceae</taxon>
        <taxon>Sphingobium</taxon>
    </lineage>
</organism>
<gene>
    <name evidence="4" type="ORF">SAMIE_1006830</name>
</gene>
<proteinExistence type="predicted"/>
<evidence type="ECO:0000313" key="5">
    <source>
        <dbReference type="Proteomes" id="UP000279959"/>
    </source>
</evidence>
<dbReference type="Pfam" id="PF22792">
    <property type="entry name" value="DUF7012"/>
    <property type="match status" value="1"/>
</dbReference>
<dbReference type="Pfam" id="PF10074">
    <property type="entry name" value="RovC_DNA-bd"/>
    <property type="match status" value="1"/>
</dbReference>
<feature type="domain" description="DUF7012" evidence="3">
    <location>
        <begin position="50"/>
        <end position="111"/>
    </location>
</feature>
<name>A0A494W9U6_9SPHN</name>
<keyword evidence="5" id="KW-1185">Reference proteome</keyword>
<feature type="domain" description="T6SS Transcription factor RovC-like DNA binding" evidence="2">
    <location>
        <begin position="112"/>
        <end position="220"/>
    </location>
</feature>
<protein>
    <recommendedName>
        <fullName evidence="6">DUF2285 domain-containing protein</fullName>
    </recommendedName>
</protein>
<evidence type="ECO:0000259" key="2">
    <source>
        <dbReference type="Pfam" id="PF10074"/>
    </source>
</evidence>
<dbReference type="InterPro" id="IPR018754">
    <property type="entry name" value="RovC-like_DNA-bd"/>
</dbReference>
<sequence length="222" mass="24614">MRRCSNASRTAPSQRTPPRRRSRGAGGYPFATAPDDLSDPVIWRPELTAVTVILDAAPEGFETAAPVDPRALGALLADEAGIDGRHVIVADAAGEHRLWLRDPQPDQPLAAIIPLDKDFITRVVSMLRFHRRLLGRAAGPLPRGWPLTAYRLARLDLMLRALDLRHRGATYRQIAAELGRADAIKLSASDWKMSASRSFVVRLVRDGLAMMNGDYRKLLRIR</sequence>
<evidence type="ECO:0000259" key="3">
    <source>
        <dbReference type="Pfam" id="PF22792"/>
    </source>
</evidence>
<evidence type="ECO:0000313" key="4">
    <source>
        <dbReference type="EMBL" id="BBD97182.1"/>
    </source>
</evidence>
<feature type="region of interest" description="Disordered" evidence="1">
    <location>
        <begin position="1"/>
        <end position="32"/>
    </location>
</feature>
<dbReference type="RefSeq" id="WP_232037365.1">
    <property type="nucleotide sequence ID" value="NZ_AP018664.1"/>
</dbReference>